<feature type="compositionally biased region" description="Low complexity" evidence="1">
    <location>
        <begin position="187"/>
        <end position="221"/>
    </location>
</feature>
<dbReference type="RefSeq" id="XP_034010675.1">
    <property type="nucleotide sequence ID" value="XM_034157484.1"/>
</dbReference>
<proteinExistence type="predicted"/>
<evidence type="ECO:0000256" key="1">
    <source>
        <dbReference type="SAM" id="MobiDB-lite"/>
    </source>
</evidence>
<feature type="region of interest" description="Disordered" evidence="1">
    <location>
        <begin position="168"/>
        <end position="252"/>
    </location>
</feature>
<comment type="caution">
    <text evidence="2">The sequence shown here is derived from an EMBL/GenBank/DDBJ whole genome shotgun (WGS) entry which is preliminary data.</text>
</comment>
<organism evidence="2 3">
    <name type="scientific">Diutina rugosa</name>
    <name type="common">Yeast</name>
    <name type="synonym">Candida rugosa</name>
    <dbReference type="NCBI Taxonomy" id="5481"/>
    <lineage>
        <taxon>Eukaryota</taxon>
        <taxon>Fungi</taxon>
        <taxon>Dikarya</taxon>
        <taxon>Ascomycota</taxon>
        <taxon>Saccharomycotina</taxon>
        <taxon>Pichiomycetes</taxon>
        <taxon>Debaryomycetaceae</taxon>
        <taxon>Diutina</taxon>
    </lineage>
</organism>
<sequence length="331" mass="35913">MAQAWAELNADSDALVSRVGNAICKRTTITNRSGVEQDFQLTEMMSALSSVIDAISMNKPLPVGKLQRVACVNARVYEFDAAKYAVWGDSIASTLSESFDGCTRFDFSHHVVAFLSQFLELLLRLSHDEVLSPEPEQCPFREYRNSSLISESPSSASAVSIFSDNGTISTQASEPATPPPPSKKASRSSLSPRSVKSSSKSASKPTSPSKAPSSQKSASQALTPTKSSPKSRIRRSASHGSLQRLASFQPPTAPLPLYASLTRSYTNKTFTSKSTTQKSVSVKQMKASVCEPTELQGSHVDDTFDMINCFDIHQVDSKATRKKKRTDCVIT</sequence>
<dbReference type="GeneID" id="54783245"/>
<feature type="compositionally biased region" description="Polar residues" evidence="1">
    <location>
        <begin position="238"/>
        <end position="250"/>
    </location>
</feature>
<dbReference type="AlphaFoldDB" id="A0A642UH14"/>
<accession>A0A642UH14</accession>
<protein>
    <submittedName>
        <fullName evidence="2">Uncharacterized protein</fullName>
    </submittedName>
</protein>
<reference evidence="2 3" key="1">
    <citation type="submission" date="2019-07" db="EMBL/GenBank/DDBJ databases">
        <title>Genome assembly of two rare yeast pathogens: Diutina rugosa and Trichomonascus ciferrii.</title>
        <authorList>
            <person name="Mixao V."/>
            <person name="Saus E."/>
            <person name="Hansen A."/>
            <person name="Lass-Flor C."/>
            <person name="Gabaldon T."/>
        </authorList>
    </citation>
    <scope>NUCLEOTIDE SEQUENCE [LARGE SCALE GENOMIC DNA]</scope>
    <source>
        <strain evidence="2 3">CBS 613</strain>
    </source>
</reference>
<keyword evidence="3" id="KW-1185">Reference proteome</keyword>
<name>A0A642UH14_DIURU</name>
<dbReference type="Proteomes" id="UP000449547">
    <property type="component" value="Unassembled WGS sequence"/>
</dbReference>
<gene>
    <name evidence="2" type="ORF">DIURU_004594</name>
</gene>
<dbReference type="VEuPathDB" id="FungiDB:DIURU_004594"/>
<evidence type="ECO:0000313" key="2">
    <source>
        <dbReference type="EMBL" id="KAA8898750.1"/>
    </source>
</evidence>
<dbReference type="EMBL" id="SWFT01000137">
    <property type="protein sequence ID" value="KAA8898750.1"/>
    <property type="molecule type" value="Genomic_DNA"/>
</dbReference>
<evidence type="ECO:0000313" key="3">
    <source>
        <dbReference type="Proteomes" id="UP000449547"/>
    </source>
</evidence>